<keyword evidence="9" id="KW-1185">Reference proteome</keyword>
<dbReference type="Gene3D" id="1.10.10.10">
    <property type="entry name" value="Winged helix-like DNA-binding domain superfamily/Winged helix DNA-binding domain"/>
    <property type="match status" value="1"/>
</dbReference>
<evidence type="ECO:0000313" key="8">
    <source>
        <dbReference type="EMBL" id="RKN41771.1"/>
    </source>
</evidence>
<dbReference type="Pfam" id="PF04542">
    <property type="entry name" value="Sigma70_r2"/>
    <property type="match status" value="1"/>
</dbReference>
<dbReference type="OrthoDB" id="5518337at2"/>
<dbReference type="InterPro" id="IPR013324">
    <property type="entry name" value="RNA_pol_sigma_r3/r4-like"/>
</dbReference>
<gene>
    <name evidence="8" type="ORF">D7294_15020</name>
</gene>
<comment type="caution">
    <text evidence="8">The sequence shown here is derived from an EMBL/GenBank/DDBJ whole genome shotgun (WGS) entry which is preliminary data.</text>
</comment>
<dbReference type="NCBIfam" id="TIGR02937">
    <property type="entry name" value="sigma70-ECF"/>
    <property type="match status" value="1"/>
</dbReference>
<dbReference type="PANTHER" id="PTHR43133">
    <property type="entry name" value="RNA POLYMERASE ECF-TYPE SIGMA FACTO"/>
    <property type="match status" value="1"/>
</dbReference>
<feature type="domain" description="RNA polymerase sigma factor 70 region 4 type 2" evidence="7">
    <location>
        <begin position="117"/>
        <end position="168"/>
    </location>
</feature>
<dbReference type="InterPro" id="IPR039425">
    <property type="entry name" value="RNA_pol_sigma-70-like"/>
</dbReference>
<dbReference type="Gene3D" id="1.10.1740.10">
    <property type="match status" value="1"/>
</dbReference>
<dbReference type="InterPro" id="IPR014284">
    <property type="entry name" value="RNA_pol_sigma-70_dom"/>
</dbReference>
<feature type="compositionally biased region" description="Basic and acidic residues" evidence="5">
    <location>
        <begin position="188"/>
        <end position="204"/>
    </location>
</feature>
<evidence type="ECO:0000256" key="3">
    <source>
        <dbReference type="ARBA" id="ARBA00023082"/>
    </source>
</evidence>
<dbReference type="InterPro" id="IPR013249">
    <property type="entry name" value="RNA_pol_sigma70_r4_t2"/>
</dbReference>
<name>A0A3A9Z0A2_9ACTN</name>
<dbReference type="SUPFAM" id="SSF88946">
    <property type="entry name" value="Sigma2 domain of RNA polymerase sigma factors"/>
    <property type="match status" value="1"/>
</dbReference>
<dbReference type="InterPro" id="IPR007627">
    <property type="entry name" value="RNA_pol_sigma70_r2"/>
</dbReference>
<dbReference type="Pfam" id="PF08281">
    <property type="entry name" value="Sigma70_r4_2"/>
    <property type="match status" value="1"/>
</dbReference>
<evidence type="ECO:0000256" key="4">
    <source>
        <dbReference type="ARBA" id="ARBA00023163"/>
    </source>
</evidence>
<dbReference type="AlphaFoldDB" id="A0A3A9Z0A2"/>
<evidence type="ECO:0000259" key="6">
    <source>
        <dbReference type="Pfam" id="PF04542"/>
    </source>
</evidence>
<feature type="region of interest" description="Disordered" evidence="5">
    <location>
        <begin position="175"/>
        <end position="204"/>
    </location>
</feature>
<dbReference type="GO" id="GO:0016987">
    <property type="term" value="F:sigma factor activity"/>
    <property type="evidence" value="ECO:0007669"/>
    <property type="project" value="UniProtKB-KW"/>
</dbReference>
<keyword evidence="4" id="KW-0804">Transcription</keyword>
<dbReference type="SUPFAM" id="SSF88659">
    <property type="entry name" value="Sigma3 and sigma4 domains of RNA polymerase sigma factors"/>
    <property type="match status" value="1"/>
</dbReference>
<accession>A0A3A9Z0A2</accession>
<evidence type="ECO:0000256" key="5">
    <source>
        <dbReference type="SAM" id="MobiDB-lite"/>
    </source>
</evidence>
<reference evidence="8 9" key="1">
    <citation type="journal article" date="2014" name="Int. J. Syst. Evol. Microbiol.">
        <title>Streptomyces hoynatensis sp. nov., isolated from deep marine sediment.</title>
        <authorList>
            <person name="Veyisoglu A."/>
            <person name="Sahin N."/>
        </authorList>
    </citation>
    <scope>NUCLEOTIDE SEQUENCE [LARGE SCALE GENOMIC DNA]</scope>
    <source>
        <strain evidence="8 9">KCTC 29097</strain>
    </source>
</reference>
<proteinExistence type="inferred from homology"/>
<evidence type="ECO:0000313" key="9">
    <source>
        <dbReference type="Proteomes" id="UP000272474"/>
    </source>
</evidence>
<dbReference type="CDD" id="cd06171">
    <property type="entry name" value="Sigma70_r4"/>
    <property type="match status" value="1"/>
</dbReference>
<comment type="similarity">
    <text evidence="1">Belongs to the sigma-70 factor family. ECF subfamily.</text>
</comment>
<dbReference type="Proteomes" id="UP000272474">
    <property type="component" value="Unassembled WGS sequence"/>
</dbReference>
<dbReference type="EMBL" id="RBAL01000007">
    <property type="protein sequence ID" value="RKN41771.1"/>
    <property type="molecule type" value="Genomic_DNA"/>
</dbReference>
<dbReference type="GO" id="GO:0006352">
    <property type="term" value="P:DNA-templated transcription initiation"/>
    <property type="evidence" value="ECO:0007669"/>
    <property type="project" value="InterPro"/>
</dbReference>
<organism evidence="8 9">
    <name type="scientific">Streptomyces hoynatensis</name>
    <dbReference type="NCBI Taxonomy" id="1141874"/>
    <lineage>
        <taxon>Bacteria</taxon>
        <taxon>Bacillati</taxon>
        <taxon>Actinomycetota</taxon>
        <taxon>Actinomycetes</taxon>
        <taxon>Kitasatosporales</taxon>
        <taxon>Streptomycetaceae</taxon>
        <taxon>Streptomyces</taxon>
    </lineage>
</organism>
<dbReference type="PANTHER" id="PTHR43133:SF25">
    <property type="entry name" value="RNA POLYMERASE SIGMA FACTOR RFAY-RELATED"/>
    <property type="match status" value="1"/>
</dbReference>
<keyword evidence="2" id="KW-0805">Transcription regulation</keyword>
<evidence type="ECO:0000256" key="1">
    <source>
        <dbReference type="ARBA" id="ARBA00010641"/>
    </source>
</evidence>
<evidence type="ECO:0000256" key="2">
    <source>
        <dbReference type="ARBA" id="ARBA00023015"/>
    </source>
</evidence>
<evidence type="ECO:0000259" key="7">
    <source>
        <dbReference type="Pfam" id="PF08281"/>
    </source>
</evidence>
<dbReference type="GO" id="GO:0003677">
    <property type="term" value="F:DNA binding"/>
    <property type="evidence" value="ECO:0007669"/>
    <property type="project" value="InterPro"/>
</dbReference>
<dbReference type="InterPro" id="IPR036388">
    <property type="entry name" value="WH-like_DNA-bd_sf"/>
</dbReference>
<dbReference type="RefSeq" id="WP_120679741.1">
    <property type="nucleotide sequence ID" value="NZ_RBAL01000007.1"/>
</dbReference>
<feature type="domain" description="RNA polymerase sigma-70 region 2" evidence="6">
    <location>
        <begin position="16"/>
        <end position="84"/>
    </location>
</feature>
<dbReference type="InterPro" id="IPR013325">
    <property type="entry name" value="RNA_pol_sigma_r2"/>
</dbReference>
<protein>
    <submittedName>
        <fullName evidence="8">RNA polymerase sigma factor</fullName>
    </submittedName>
</protein>
<sequence>MHARIRAGDPEAFRELFRAHAPLVYGHALRATGDPALAEDVVSLTFLEAWRLRGRLREEGDSPRPWLMAIAVNVLRNASRARRRHERALARLPRGDSLPDFAEEVAGRLADAERLAAARRALERLRPADREVVALCVWSGLGYAEAAAVLGVREGTVRSRLSRARKRLRAWTERELGGEAKAPGGRAGADRRVPAVRPSLERNR</sequence>
<keyword evidence="3" id="KW-0731">Sigma factor</keyword>